<comment type="caution">
    <text evidence="2">The sequence shown here is derived from an EMBL/GenBank/DDBJ whole genome shotgun (WGS) entry which is preliminary data.</text>
</comment>
<gene>
    <name evidence="2" type="ORF">GCM10025881_10090</name>
</gene>
<accession>A0ABQ6K0R2</accession>
<feature type="domain" description="SAF" evidence="1">
    <location>
        <begin position="45"/>
        <end position="108"/>
    </location>
</feature>
<sequence>MSAPAPASTTRRRRFADPRLFIGLLLVAASVAATVGIVASVDRRTEVYAAAGPLEPGQRIDASDLVARGVALDGSDALYLGVGDIPHGGLVITRPVAQGELVPASSVGRHADADDTSLVLRLATRVSGAVKAGARVDVWSAAPVTALAVTTDGADPDGDGIAPPSVIVSDATVVRVLDGDQTLTADHEGSVVEVRLPRSRVARVLAAIAAGDDLAIVPAGLGLSDAP</sequence>
<proteinExistence type="predicted"/>
<reference evidence="3" key="1">
    <citation type="journal article" date="2019" name="Int. J. Syst. Evol. Microbiol.">
        <title>The Global Catalogue of Microorganisms (GCM) 10K type strain sequencing project: providing services to taxonomists for standard genome sequencing and annotation.</title>
        <authorList>
            <consortium name="The Broad Institute Genomics Platform"/>
            <consortium name="The Broad Institute Genome Sequencing Center for Infectious Disease"/>
            <person name="Wu L."/>
            <person name="Ma J."/>
        </authorList>
    </citation>
    <scope>NUCLEOTIDE SEQUENCE [LARGE SCALE GENOMIC DNA]</scope>
    <source>
        <strain evidence="3">NBRC 108894</strain>
    </source>
</reference>
<evidence type="ECO:0000313" key="3">
    <source>
        <dbReference type="Proteomes" id="UP001157034"/>
    </source>
</evidence>
<keyword evidence="3" id="KW-1185">Reference proteome</keyword>
<dbReference type="SMART" id="SM00858">
    <property type="entry name" value="SAF"/>
    <property type="match status" value="1"/>
</dbReference>
<name>A0ABQ6K0R2_9MICO</name>
<dbReference type="EMBL" id="BSVB01000001">
    <property type="protein sequence ID" value="GMA94185.1"/>
    <property type="molecule type" value="Genomic_DNA"/>
</dbReference>
<evidence type="ECO:0000313" key="2">
    <source>
        <dbReference type="EMBL" id="GMA94185.1"/>
    </source>
</evidence>
<organism evidence="2 3">
    <name type="scientific">Pseudolysinimonas kribbensis</name>
    <dbReference type="NCBI Taxonomy" id="433641"/>
    <lineage>
        <taxon>Bacteria</taxon>
        <taxon>Bacillati</taxon>
        <taxon>Actinomycetota</taxon>
        <taxon>Actinomycetes</taxon>
        <taxon>Micrococcales</taxon>
        <taxon>Microbacteriaceae</taxon>
        <taxon>Pseudolysinimonas</taxon>
    </lineage>
</organism>
<dbReference type="InterPro" id="IPR013974">
    <property type="entry name" value="SAF"/>
</dbReference>
<dbReference type="Proteomes" id="UP001157034">
    <property type="component" value="Unassembled WGS sequence"/>
</dbReference>
<dbReference type="RefSeq" id="WP_284253178.1">
    <property type="nucleotide sequence ID" value="NZ_BAAAQO010000003.1"/>
</dbReference>
<evidence type="ECO:0000259" key="1">
    <source>
        <dbReference type="SMART" id="SM00858"/>
    </source>
</evidence>
<protein>
    <recommendedName>
        <fullName evidence="1">SAF domain-containing protein</fullName>
    </recommendedName>
</protein>